<keyword evidence="3" id="KW-1185">Reference proteome</keyword>
<dbReference type="OrthoDB" id="4538973at2"/>
<dbReference type="Proteomes" id="UP000295444">
    <property type="component" value="Unassembled WGS sequence"/>
</dbReference>
<gene>
    <name evidence="2" type="ORF">EV186_105100</name>
</gene>
<reference evidence="2 3" key="1">
    <citation type="submission" date="2019-03" db="EMBL/GenBank/DDBJ databases">
        <title>Genomic Encyclopedia of Type Strains, Phase IV (KMG-IV): sequencing the most valuable type-strain genomes for metagenomic binning, comparative biology and taxonomic classification.</title>
        <authorList>
            <person name="Goeker M."/>
        </authorList>
    </citation>
    <scope>NUCLEOTIDE SEQUENCE [LARGE SCALE GENOMIC DNA]</scope>
    <source>
        <strain evidence="2 3">DSM 45361</strain>
    </source>
</reference>
<name>A0A4V3CYN7_LABRH</name>
<dbReference type="EMBL" id="SNXZ01000005">
    <property type="protein sequence ID" value="TDP94868.1"/>
    <property type="molecule type" value="Genomic_DNA"/>
</dbReference>
<feature type="region of interest" description="Disordered" evidence="1">
    <location>
        <begin position="46"/>
        <end position="66"/>
    </location>
</feature>
<evidence type="ECO:0000313" key="2">
    <source>
        <dbReference type="EMBL" id="TDP94868.1"/>
    </source>
</evidence>
<proteinExistence type="predicted"/>
<evidence type="ECO:0000256" key="1">
    <source>
        <dbReference type="SAM" id="MobiDB-lite"/>
    </source>
</evidence>
<dbReference type="RefSeq" id="WP_133852286.1">
    <property type="nucleotide sequence ID" value="NZ_SNXZ01000005.1"/>
</dbReference>
<protein>
    <submittedName>
        <fullName evidence="2">Uncharacterized protein</fullName>
    </submittedName>
</protein>
<evidence type="ECO:0000313" key="3">
    <source>
        <dbReference type="Proteomes" id="UP000295444"/>
    </source>
</evidence>
<comment type="caution">
    <text evidence="2">The sequence shown here is derived from an EMBL/GenBank/DDBJ whole genome shotgun (WGS) entry which is preliminary data.</text>
</comment>
<dbReference type="AlphaFoldDB" id="A0A4V3CYN7"/>
<accession>A0A4V3CYN7</accession>
<sequence>MAHRGPVITTVVVLGGLLGLMTANSAGGLVTGAKGKAQGVAVQSSTAAPPVTSATSAAGTTKPAPPPPQFPKQVVFAGKATNSHIAIAVAIKGDQSAAYLCDGRDVEAWLRGSAKDGRVELKSKSGKSRLVGRLDGKKLTGTITLSTKDYAFTIAVAPPPAGLYRARNGSTTVGWIVLPDGSQVGIETTGTTSKSAPVLDPGRDGVTVDGQALTAAPVTGDETF</sequence>
<feature type="compositionally biased region" description="Low complexity" evidence="1">
    <location>
        <begin position="46"/>
        <end position="62"/>
    </location>
</feature>
<organism evidence="2 3">
    <name type="scientific">Labedaea rhizosphaerae</name>
    <dbReference type="NCBI Taxonomy" id="598644"/>
    <lineage>
        <taxon>Bacteria</taxon>
        <taxon>Bacillati</taxon>
        <taxon>Actinomycetota</taxon>
        <taxon>Actinomycetes</taxon>
        <taxon>Pseudonocardiales</taxon>
        <taxon>Pseudonocardiaceae</taxon>
        <taxon>Labedaea</taxon>
    </lineage>
</organism>